<feature type="non-terminal residue" evidence="1">
    <location>
        <position position="230"/>
    </location>
</feature>
<sequence>MSVSNQILVLIDNNCSDLNIGSISEIINLKFSQSHVSLNGEVIEKSLIANYLPITTSENYLDMSKYSWSTIKQFSEVILISQDSSMHKKMRIFALFYRIITGKSLILFYDSELTQSFILFKFFPIFLNIYHVSTMALYDFPEVHKITNLNEHFDKICSSFESTPKNSRDFYNDYKIFTQIYLYILNGGRKWKNITDGMDDYYCIDKLVGACEKLEREFINEAEFKFYDAQ</sequence>
<keyword evidence="2" id="KW-1185">Reference proteome</keyword>
<organism evidence="1 2">
    <name type="scientific">Brachionus plicatilis</name>
    <name type="common">Marine rotifer</name>
    <name type="synonym">Brachionus muelleri</name>
    <dbReference type="NCBI Taxonomy" id="10195"/>
    <lineage>
        <taxon>Eukaryota</taxon>
        <taxon>Metazoa</taxon>
        <taxon>Spiralia</taxon>
        <taxon>Gnathifera</taxon>
        <taxon>Rotifera</taxon>
        <taxon>Eurotatoria</taxon>
        <taxon>Monogononta</taxon>
        <taxon>Pseudotrocha</taxon>
        <taxon>Ploima</taxon>
        <taxon>Brachionidae</taxon>
        <taxon>Brachionus</taxon>
    </lineage>
</organism>
<accession>A0A3M7QVH7</accession>
<evidence type="ECO:0000313" key="1">
    <source>
        <dbReference type="EMBL" id="RNA15387.1"/>
    </source>
</evidence>
<dbReference type="EMBL" id="REGN01004961">
    <property type="protein sequence ID" value="RNA15387.1"/>
    <property type="molecule type" value="Genomic_DNA"/>
</dbReference>
<protein>
    <submittedName>
        <fullName evidence="1">Uncharacterized protein</fullName>
    </submittedName>
</protein>
<proteinExistence type="predicted"/>
<dbReference type="Proteomes" id="UP000276133">
    <property type="component" value="Unassembled WGS sequence"/>
</dbReference>
<evidence type="ECO:0000313" key="2">
    <source>
        <dbReference type="Proteomes" id="UP000276133"/>
    </source>
</evidence>
<dbReference type="AlphaFoldDB" id="A0A3M7QVH7"/>
<gene>
    <name evidence="1" type="ORF">BpHYR1_049192</name>
</gene>
<name>A0A3M7QVH7_BRAPC</name>
<reference evidence="1 2" key="1">
    <citation type="journal article" date="2018" name="Sci. Rep.">
        <title>Genomic signatures of local adaptation to the degree of environmental predictability in rotifers.</title>
        <authorList>
            <person name="Franch-Gras L."/>
            <person name="Hahn C."/>
            <person name="Garcia-Roger E.M."/>
            <person name="Carmona M.J."/>
            <person name="Serra M."/>
            <person name="Gomez A."/>
        </authorList>
    </citation>
    <scope>NUCLEOTIDE SEQUENCE [LARGE SCALE GENOMIC DNA]</scope>
    <source>
        <strain evidence="1">HYR1</strain>
    </source>
</reference>
<comment type="caution">
    <text evidence="1">The sequence shown here is derived from an EMBL/GenBank/DDBJ whole genome shotgun (WGS) entry which is preliminary data.</text>
</comment>